<evidence type="ECO:0000256" key="4">
    <source>
        <dbReference type="SAM" id="MobiDB-lite"/>
    </source>
</evidence>
<feature type="chain" id="PRO_5001818043" evidence="5">
    <location>
        <begin position="40"/>
        <end position="431"/>
    </location>
</feature>
<dbReference type="InterPro" id="IPR036779">
    <property type="entry name" value="LysM_dom_sf"/>
</dbReference>
<dbReference type="PANTHER" id="PTHR34135">
    <property type="entry name" value="LYSOZYME"/>
    <property type="match status" value="1"/>
</dbReference>
<dbReference type="InterPro" id="IPR002053">
    <property type="entry name" value="Glyco_hydro_25"/>
</dbReference>
<evidence type="ECO:0000256" key="5">
    <source>
        <dbReference type="SAM" id="SignalP"/>
    </source>
</evidence>
<gene>
    <name evidence="8" type="ORF">BBOU_0359</name>
</gene>
<dbReference type="EMBL" id="JGYQ01000007">
    <property type="protein sequence ID" value="KFI48229.1"/>
    <property type="molecule type" value="Genomic_DNA"/>
</dbReference>
<evidence type="ECO:0000259" key="7">
    <source>
        <dbReference type="Pfam" id="PF08230"/>
    </source>
</evidence>
<dbReference type="GO" id="GO:0016052">
    <property type="term" value="P:carbohydrate catabolic process"/>
    <property type="evidence" value="ECO:0007669"/>
    <property type="project" value="TreeGrafter"/>
</dbReference>
<dbReference type="InterPro" id="IPR018392">
    <property type="entry name" value="LysM"/>
</dbReference>
<dbReference type="InterPro" id="IPR017853">
    <property type="entry name" value="GH"/>
</dbReference>
<dbReference type="PROSITE" id="PS51904">
    <property type="entry name" value="GLYCOSYL_HYDROL_F25_2"/>
    <property type="match status" value="1"/>
</dbReference>
<dbReference type="InterPro" id="IPR018077">
    <property type="entry name" value="Glyco_hydro_fam25_subgr"/>
</dbReference>
<dbReference type="OrthoDB" id="287365at2"/>
<dbReference type="EC" id="3.2.1.17" evidence="8"/>
<dbReference type="Pfam" id="PF01476">
    <property type="entry name" value="LysM"/>
    <property type="match status" value="1"/>
</dbReference>
<keyword evidence="3 8" id="KW-0326">Glycosidase</keyword>
<evidence type="ECO:0000313" key="8">
    <source>
        <dbReference type="EMBL" id="KFI48229.1"/>
    </source>
</evidence>
<organism evidence="8 9">
    <name type="scientific">Bifidobacterium boum</name>
    <dbReference type="NCBI Taxonomy" id="78343"/>
    <lineage>
        <taxon>Bacteria</taxon>
        <taxon>Bacillati</taxon>
        <taxon>Actinomycetota</taxon>
        <taxon>Actinomycetes</taxon>
        <taxon>Bifidobacteriales</taxon>
        <taxon>Bifidobacteriaceae</taxon>
        <taxon>Bifidobacterium</taxon>
    </lineage>
</organism>
<comment type="similarity">
    <text evidence="1">Belongs to the glycosyl hydrolase 25 family.</text>
</comment>
<comment type="caution">
    <text evidence="8">The sequence shown here is derived from an EMBL/GenBank/DDBJ whole genome shotgun (WGS) entry which is preliminary data.</text>
</comment>
<protein>
    <submittedName>
        <fullName evidence="8">Glycosyl hydrolase family 25</fullName>
        <ecNumber evidence="8">3.2.1.17</ecNumber>
    </submittedName>
</protein>
<evidence type="ECO:0000256" key="1">
    <source>
        <dbReference type="ARBA" id="ARBA00010646"/>
    </source>
</evidence>
<dbReference type="SMART" id="SM00641">
    <property type="entry name" value="Glyco_25"/>
    <property type="match status" value="1"/>
</dbReference>
<feature type="compositionally biased region" description="Low complexity" evidence="4">
    <location>
        <begin position="257"/>
        <end position="276"/>
    </location>
</feature>
<keyword evidence="5" id="KW-0732">Signal</keyword>
<dbReference type="SUPFAM" id="SSF51445">
    <property type="entry name" value="(Trans)glycosidases"/>
    <property type="match status" value="1"/>
</dbReference>
<evidence type="ECO:0000259" key="6">
    <source>
        <dbReference type="Pfam" id="PF01476"/>
    </source>
</evidence>
<dbReference type="InterPro" id="IPR013168">
    <property type="entry name" value="Cpl_7_lyso_C"/>
</dbReference>
<dbReference type="Gene3D" id="3.10.350.10">
    <property type="entry name" value="LysM domain"/>
    <property type="match status" value="1"/>
</dbReference>
<dbReference type="GeneID" id="303203553"/>
<dbReference type="Pfam" id="PF08230">
    <property type="entry name" value="CW_7"/>
    <property type="match status" value="1"/>
</dbReference>
<proteinExistence type="inferred from homology"/>
<dbReference type="PROSITE" id="PS51257">
    <property type="entry name" value="PROKAR_LIPOPROTEIN"/>
    <property type="match status" value="1"/>
</dbReference>
<evidence type="ECO:0000256" key="3">
    <source>
        <dbReference type="ARBA" id="ARBA00023295"/>
    </source>
</evidence>
<accession>A0A086ZNX9</accession>
<feature type="domain" description="Cpl-7 lysozyme C-terminal" evidence="7">
    <location>
        <begin position="281"/>
        <end position="317"/>
    </location>
</feature>
<dbReference type="Proteomes" id="UP000029093">
    <property type="component" value="Unassembled WGS sequence"/>
</dbReference>
<dbReference type="AlphaFoldDB" id="A0A086ZNX9"/>
<feature type="domain" description="LysM" evidence="6">
    <location>
        <begin position="392"/>
        <end position="431"/>
    </location>
</feature>
<reference evidence="8 9" key="1">
    <citation type="submission" date="2014-03" db="EMBL/GenBank/DDBJ databases">
        <title>Genomics of Bifidobacteria.</title>
        <authorList>
            <person name="Ventura M."/>
            <person name="Milani C."/>
            <person name="Lugli G.A."/>
        </authorList>
    </citation>
    <scope>NUCLEOTIDE SEQUENCE [LARGE SCALE GENOMIC DNA]</scope>
    <source>
        <strain evidence="8 9">LMG 10736</strain>
    </source>
</reference>
<dbReference type="GO" id="GO:0003796">
    <property type="term" value="F:lysozyme activity"/>
    <property type="evidence" value="ECO:0007669"/>
    <property type="project" value="UniProtKB-EC"/>
</dbReference>
<dbReference type="Gene3D" id="3.20.20.80">
    <property type="entry name" value="Glycosidases"/>
    <property type="match status" value="1"/>
</dbReference>
<dbReference type="GO" id="GO:0016998">
    <property type="term" value="P:cell wall macromolecule catabolic process"/>
    <property type="evidence" value="ECO:0007669"/>
    <property type="project" value="InterPro"/>
</dbReference>
<dbReference type="RefSeq" id="WP_051616628.1">
    <property type="nucleotide sequence ID" value="NZ_JGYQ01000007.1"/>
</dbReference>
<keyword evidence="2 8" id="KW-0378">Hydrolase</keyword>
<dbReference type="Pfam" id="PF01183">
    <property type="entry name" value="Glyco_hydro_25"/>
    <property type="match status" value="1"/>
</dbReference>
<keyword evidence="9" id="KW-1185">Reference proteome</keyword>
<feature type="region of interest" description="Disordered" evidence="4">
    <location>
        <begin position="257"/>
        <end position="277"/>
    </location>
</feature>
<feature type="signal peptide" evidence="5">
    <location>
        <begin position="1"/>
        <end position="39"/>
    </location>
</feature>
<sequence>MTTANKGTPKLAKSRRRYRQPTIAFLIAACLAIAPCAMADTGIDTASYQGCWDGAQAKSSGVNFAFIKLNQGTGYVNPYATCQVNAARANGIREGAYDFASPQTSSPEAEADKFVAEARARGMVGRAIPVLDWEPSAPGGYWGKQTWWALRWVNRVKSTWGVNPMIYMSAAMIPTGDWSAVVATNAGLWVAGYPHGYMGDRLRNPGSVPYSVSPWPFAAAWQYSSSGAVGGISGAVDVNWFYGDAVTWAKYAGAPASSVTSNATTPPTNNKTNGAPVADANTLASAVIRGEYGNDPQRRQLLGGRYTEVMAIVNRRLAGSSGSMSGNNGGAYCVVVSSGDTMGAIASRTGRTPASAWSVPSGNINRIWPGQRVCYGGSTASSVGAHVIGTSHVVTAGESLWTIYGAAGWQAAAQRNGLSYPYIIHPGQVLR</sequence>
<evidence type="ECO:0000313" key="9">
    <source>
        <dbReference type="Proteomes" id="UP000029093"/>
    </source>
</evidence>
<evidence type="ECO:0000256" key="2">
    <source>
        <dbReference type="ARBA" id="ARBA00022801"/>
    </source>
</evidence>
<name>A0A086ZNX9_9BIFI</name>
<dbReference type="PANTHER" id="PTHR34135:SF2">
    <property type="entry name" value="LYSOZYME"/>
    <property type="match status" value="1"/>
</dbReference>
<dbReference type="GO" id="GO:0009253">
    <property type="term" value="P:peptidoglycan catabolic process"/>
    <property type="evidence" value="ECO:0007669"/>
    <property type="project" value="InterPro"/>
</dbReference>